<dbReference type="GO" id="GO:0044853">
    <property type="term" value="C:plasma membrane raft"/>
    <property type="evidence" value="ECO:0007669"/>
    <property type="project" value="TreeGrafter"/>
</dbReference>
<proteinExistence type="predicted"/>
<dbReference type="GO" id="GO:0043315">
    <property type="term" value="P:positive regulation of neutrophil degranulation"/>
    <property type="evidence" value="ECO:0007669"/>
    <property type="project" value="TreeGrafter"/>
</dbReference>
<dbReference type="GeneTree" id="ENSGT00530000063351"/>
<evidence type="ECO:0000313" key="7">
    <source>
        <dbReference type="Ensembl" id="ENSUAMP00000030506.1"/>
    </source>
</evidence>
<dbReference type="Proteomes" id="UP000291022">
    <property type="component" value="Unassembled WGS sequence"/>
</dbReference>
<dbReference type="CDD" id="cd23623">
    <property type="entry name" value="TFP_LU_ECD_CD177_rpt1"/>
    <property type="match status" value="1"/>
</dbReference>
<keyword evidence="4" id="KW-0472">Membrane</keyword>
<sequence length="146" mass="15846">MSPALQLALLGTTLMLSRVQALICQWGTHISVRNVSELPLEWSSGQQTCEDGWGCQDTLILIENGEKVNVLISKGCTPMADQDVLIREHRAGPGIAILSYTHVCRQKDNCNSMSTSLPLWTLPSTTGVRGLGRGRGGRGRFCHLSA</sequence>
<dbReference type="InterPro" id="IPR051899">
    <property type="entry name" value="Fert-Immune_med_protein"/>
</dbReference>
<dbReference type="PANTHER" id="PTHR16529">
    <property type="entry name" value="CD177 ANTIGEN"/>
    <property type="match status" value="1"/>
</dbReference>
<dbReference type="Ensembl" id="ENSUAMT00000034038.1">
    <property type="protein sequence ID" value="ENSUAMP00000030506.1"/>
    <property type="gene ID" value="ENSUAMG00000023423.1"/>
</dbReference>
<accession>A0A452SDI7</accession>
<keyword evidence="8" id="KW-1185">Reference proteome</keyword>
<keyword evidence="3 6" id="KW-0732">Signal</keyword>
<dbReference type="GO" id="GO:2001044">
    <property type="term" value="P:regulation of integrin-mediated signaling pathway"/>
    <property type="evidence" value="ECO:0007669"/>
    <property type="project" value="TreeGrafter"/>
</dbReference>
<dbReference type="AlphaFoldDB" id="A0A452SDI7"/>
<evidence type="ECO:0000256" key="5">
    <source>
        <dbReference type="ARBA" id="ARBA00023180"/>
    </source>
</evidence>
<comment type="subcellular location">
    <subcellularLocation>
        <location evidence="1">Cell membrane</location>
    </subcellularLocation>
</comment>
<evidence type="ECO:0000313" key="8">
    <source>
        <dbReference type="Proteomes" id="UP000291022"/>
    </source>
</evidence>
<protein>
    <submittedName>
        <fullName evidence="7">CD177 molecule</fullName>
    </submittedName>
</protein>
<evidence type="ECO:0000256" key="6">
    <source>
        <dbReference type="SAM" id="SignalP"/>
    </source>
</evidence>
<keyword evidence="2" id="KW-1003">Cell membrane</keyword>
<dbReference type="GO" id="GO:0098742">
    <property type="term" value="P:cell-cell adhesion via plasma-membrane adhesion molecules"/>
    <property type="evidence" value="ECO:0007669"/>
    <property type="project" value="TreeGrafter"/>
</dbReference>
<dbReference type="GO" id="GO:0007159">
    <property type="term" value="P:leukocyte cell-cell adhesion"/>
    <property type="evidence" value="ECO:0007669"/>
    <property type="project" value="TreeGrafter"/>
</dbReference>
<reference evidence="7" key="2">
    <citation type="submission" date="2025-08" db="UniProtKB">
        <authorList>
            <consortium name="Ensembl"/>
        </authorList>
    </citation>
    <scope>IDENTIFICATION</scope>
</reference>
<organism evidence="7 8">
    <name type="scientific">Ursus americanus</name>
    <name type="common">American black bear</name>
    <name type="synonym">Euarctos americanus</name>
    <dbReference type="NCBI Taxonomy" id="9643"/>
    <lineage>
        <taxon>Eukaryota</taxon>
        <taxon>Metazoa</taxon>
        <taxon>Chordata</taxon>
        <taxon>Craniata</taxon>
        <taxon>Vertebrata</taxon>
        <taxon>Euteleostomi</taxon>
        <taxon>Mammalia</taxon>
        <taxon>Eutheria</taxon>
        <taxon>Laurasiatheria</taxon>
        <taxon>Carnivora</taxon>
        <taxon>Caniformia</taxon>
        <taxon>Ursidae</taxon>
        <taxon>Ursus</taxon>
    </lineage>
</organism>
<gene>
    <name evidence="7" type="primary">CD177</name>
</gene>
<feature type="signal peptide" evidence="6">
    <location>
        <begin position="1"/>
        <end position="21"/>
    </location>
</feature>
<feature type="chain" id="PRO_5019252939" evidence="6">
    <location>
        <begin position="22"/>
        <end position="146"/>
    </location>
</feature>
<dbReference type="GO" id="GO:0045217">
    <property type="term" value="P:cell-cell junction maintenance"/>
    <property type="evidence" value="ECO:0007669"/>
    <property type="project" value="TreeGrafter"/>
</dbReference>
<evidence type="ECO:0000256" key="2">
    <source>
        <dbReference type="ARBA" id="ARBA00022475"/>
    </source>
</evidence>
<dbReference type="PANTHER" id="PTHR16529:SF8">
    <property type="entry name" value="CD177 ANTIGEN"/>
    <property type="match status" value="1"/>
</dbReference>
<name>A0A452SDI7_URSAM</name>
<reference evidence="7" key="3">
    <citation type="submission" date="2025-09" db="UniProtKB">
        <authorList>
            <consortium name="Ensembl"/>
        </authorList>
    </citation>
    <scope>IDENTIFICATION</scope>
</reference>
<reference evidence="8" key="1">
    <citation type="submission" date="2016-06" db="EMBL/GenBank/DDBJ databases">
        <title>De novo assembly and RNA-Seq shows season-dependent expression and editing in black bear kidneys.</title>
        <authorList>
            <person name="Korstanje R."/>
            <person name="Srivastava A."/>
            <person name="Sarsani V.K."/>
            <person name="Sheehan S.M."/>
            <person name="Seger R.L."/>
            <person name="Barter M.E."/>
            <person name="Lindqvist C."/>
            <person name="Brody L.C."/>
            <person name="Mullikin J.C."/>
        </authorList>
    </citation>
    <scope>NUCLEOTIDE SEQUENCE [LARGE SCALE GENOMIC DNA]</scope>
</reference>
<evidence type="ECO:0000256" key="4">
    <source>
        <dbReference type="ARBA" id="ARBA00023136"/>
    </source>
</evidence>
<evidence type="ECO:0000256" key="3">
    <source>
        <dbReference type="ARBA" id="ARBA00022729"/>
    </source>
</evidence>
<keyword evidence="5" id="KW-0325">Glycoprotein</keyword>
<evidence type="ECO:0000256" key="1">
    <source>
        <dbReference type="ARBA" id="ARBA00004236"/>
    </source>
</evidence>